<feature type="binding site" evidence="8">
    <location>
        <position position="62"/>
    </location>
    <ligand>
        <name>(R)-pantoate</name>
        <dbReference type="ChEBI" id="CHEBI:15980"/>
    </ligand>
</feature>
<comment type="subunit">
    <text evidence="8">Homodimer.</text>
</comment>
<dbReference type="PANTHER" id="PTHR21299:SF1">
    <property type="entry name" value="PANTOATE--BETA-ALANINE LIGASE"/>
    <property type="match status" value="1"/>
</dbReference>
<dbReference type="Proteomes" id="UP000000771">
    <property type="component" value="Chromosome"/>
</dbReference>
<evidence type="ECO:0000256" key="6">
    <source>
        <dbReference type="ARBA" id="ARBA00022840"/>
    </source>
</evidence>
<comment type="function">
    <text evidence="8">Catalyzes the condensation of pantoate with beta-alanine in an ATP-dependent reaction via a pantoyl-adenylate intermediate.</text>
</comment>
<dbReference type="GO" id="GO:0005524">
    <property type="term" value="F:ATP binding"/>
    <property type="evidence" value="ECO:0007669"/>
    <property type="project" value="UniProtKB-KW"/>
</dbReference>
<evidence type="ECO:0000256" key="1">
    <source>
        <dbReference type="ARBA" id="ARBA00004990"/>
    </source>
</evidence>
<dbReference type="GO" id="GO:0005829">
    <property type="term" value="C:cytosol"/>
    <property type="evidence" value="ECO:0007669"/>
    <property type="project" value="TreeGrafter"/>
</dbReference>
<dbReference type="InterPro" id="IPR003721">
    <property type="entry name" value="Pantoate_ligase"/>
</dbReference>
<comment type="catalytic activity">
    <reaction evidence="7 8">
        <text>(R)-pantoate + beta-alanine + ATP = (R)-pantothenate + AMP + diphosphate + H(+)</text>
        <dbReference type="Rhea" id="RHEA:10912"/>
        <dbReference type="ChEBI" id="CHEBI:15378"/>
        <dbReference type="ChEBI" id="CHEBI:15980"/>
        <dbReference type="ChEBI" id="CHEBI:29032"/>
        <dbReference type="ChEBI" id="CHEBI:30616"/>
        <dbReference type="ChEBI" id="CHEBI:33019"/>
        <dbReference type="ChEBI" id="CHEBI:57966"/>
        <dbReference type="ChEBI" id="CHEBI:456215"/>
        <dbReference type="EC" id="6.3.2.1"/>
    </reaction>
</comment>
<feature type="binding site" evidence="8">
    <location>
        <begin position="185"/>
        <end position="188"/>
    </location>
    <ligand>
        <name>ATP</name>
        <dbReference type="ChEBI" id="CHEBI:30616"/>
    </ligand>
</feature>
<dbReference type="HOGENOM" id="CLU_047148_0_2_11"/>
<dbReference type="PANTHER" id="PTHR21299">
    <property type="entry name" value="CYTIDYLATE KINASE/PANTOATE-BETA-ALANINE LIGASE"/>
    <property type="match status" value="1"/>
</dbReference>
<feature type="binding site" evidence="8">
    <location>
        <begin position="148"/>
        <end position="151"/>
    </location>
    <ligand>
        <name>ATP</name>
        <dbReference type="ChEBI" id="CHEBI:30616"/>
    </ligand>
</feature>
<dbReference type="InterPro" id="IPR014729">
    <property type="entry name" value="Rossmann-like_a/b/a_fold"/>
</dbReference>
<evidence type="ECO:0000256" key="3">
    <source>
        <dbReference type="ARBA" id="ARBA00022598"/>
    </source>
</evidence>
<dbReference type="STRING" id="525909.Afer_1908"/>
<dbReference type="InterPro" id="IPR042176">
    <property type="entry name" value="Pantoate_ligase_C"/>
</dbReference>
<dbReference type="eggNOG" id="COG0414">
    <property type="taxonomic scope" value="Bacteria"/>
</dbReference>
<dbReference type="UniPathway" id="UPA00028">
    <property type="reaction ID" value="UER00005"/>
</dbReference>
<evidence type="ECO:0000313" key="10">
    <source>
        <dbReference type="Proteomes" id="UP000000771"/>
    </source>
</evidence>
<evidence type="ECO:0000256" key="5">
    <source>
        <dbReference type="ARBA" id="ARBA00022741"/>
    </source>
</evidence>
<keyword evidence="6 8" id="KW-0067">ATP-binding</keyword>
<comment type="pathway">
    <text evidence="1 8">Cofactor biosynthesis; (R)-pantothenate biosynthesis; (R)-pantothenate from (R)-pantoate and beta-alanine: step 1/1.</text>
</comment>
<evidence type="ECO:0000256" key="4">
    <source>
        <dbReference type="ARBA" id="ARBA00022655"/>
    </source>
</evidence>
<evidence type="ECO:0000256" key="8">
    <source>
        <dbReference type="HAMAP-Rule" id="MF_00158"/>
    </source>
</evidence>
<evidence type="ECO:0000256" key="7">
    <source>
        <dbReference type="ARBA" id="ARBA00048258"/>
    </source>
</evidence>
<dbReference type="AlphaFoldDB" id="C7M1R6"/>
<keyword evidence="10" id="KW-1185">Reference proteome</keyword>
<dbReference type="SUPFAM" id="SSF52374">
    <property type="entry name" value="Nucleotidylyl transferase"/>
    <property type="match status" value="1"/>
</dbReference>
<dbReference type="Pfam" id="PF02569">
    <property type="entry name" value="Pantoate_ligase"/>
    <property type="match status" value="1"/>
</dbReference>
<proteinExistence type="inferred from homology"/>
<dbReference type="KEGG" id="afo:Afer_1908"/>
<comment type="miscellaneous">
    <text evidence="8">The reaction proceeds by a bi uni uni bi ping pong mechanism.</text>
</comment>
<dbReference type="EMBL" id="CP001631">
    <property type="protein sequence ID" value="ACU54813.1"/>
    <property type="molecule type" value="Genomic_DNA"/>
</dbReference>
<dbReference type="Gene3D" id="3.30.1300.10">
    <property type="entry name" value="Pantoate-beta-alanine ligase, C-terminal domain"/>
    <property type="match status" value="1"/>
</dbReference>
<keyword evidence="5 8" id="KW-0547">Nucleotide-binding</keyword>
<evidence type="ECO:0000256" key="2">
    <source>
        <dbReference type="ARBA" id="ARBA00009256"/>
    </source>
</evidence>
<feature type="binding site" evidence="8">
    <location>
        <begin position="31"/>
        <end position="38"/>
    </location>
    <ligand>
        <name>ATP</name>
        <dbReference type="ChEBI" id="CHEBI:30616"/>
    </ligand>
</feature>
<organism evidence="9 10">
    <name type="scientific">Acidimicrobium ferrooxidans (strain DSM 10331 / JCM 15462 / NBRC 103882 / ICP)</name>
    <dbReference type="NCBI Taxonomy" id="525909"/>
    <lineage>
        <taxon>Bacteria</taxon>
        <taxon>Bacillati</taxon>
        <taxon>Actinomycetota</taxon>
        <taxon>Acidimicrobiia</taxon>
        <taxon>Acidimicrobiales</taxon>
        <taxon>Acidimicrobiaceae</taxon>
        <taxon>Acidimicrobium</taxon>
    </lineage>
</organism>
<dbReference type="Gene3D" id="3.40.50.620">
    <property type="entry name" value="HUPs"/>
    <property type="match status" value="1"/>
</dbReference>
<dbReference type="NCBIfam" id="TIGR00018">
    <property type="entry name" value="panC"/>
    <property type="match status" value="1"/>
</dbReference>
<evidence type="ECO:0000313" key="9">
    <source>
        <dbReference type="EMBL" id="ACU54813.1"/>
    </source>
</evidence>
<gene>
    <name evidence="8" type="primary">panC</name>
    <name evidence="9" type="ordered locus">Afer_1908</name>
</gene>
<feature type="binding site" evidence="8">
    <location>
        <position position="177"/>
    </location>
    <ligand>
        <name>ATP</name>
        <dbReference type="ChEBI" id="CHEBI:30616"/>
    </ligand>
</feature>
<feature type="binding site" evidence="8">
    <location>
        <position position="154"/>
    </location>
    <ligand>
        <name>(R)-pantoate</name>
        <dbReference type="ChEBI" id="CHEBI:15980"/>
    </ligand>
</feature>
<dbReference type="OrthoDB" id="9773087at2"/>
<dbReference type="HAMAP" id="MF_00158">
    <property type="entry name" value="PanC"/>
    <property type="match status" value="1"/>
</dbReference>
<feature type="binding site" evidence="8">
    <location>
        <position position="62"/>
    </location>
    <ligand>
        <name>beta-alanine</name>
        <dbReference type="ChEBI" id="CHEBI:57966"/>
    </ligand>
</feature>
<dbReference type="GO" id="GO:0015940">
    <property type="term" value="P:pantothenate biosynthetic process"/>
    <property type="evidence" value="ECO:0007669"/>
    <property type="project" value="UniProtKB-UniRule"/>
</dbReference>
<dbReference type="EC" id="6.3.2.1" evidence="8"/>
<name>C7M1R6_ACIFD</name>
<accession>C7M1R6</accession>
<reference evidence="9 10" key="1">
    <citation type="journal article" date="2009" name="Stand. Genomic Sci.">
        <title>Complete genome sequence of Acidimicrobium ferrooxidans type strain (ICP).</title>
        <authorList>
            <person name="Clum A."/>
            <person name="Nolan M."/>
            <person name="Lang E."/>
            <person name="Glavina Del Rio T."/>
            <person name="Tice H."/>
            <person name="Copeland A."/>
            <person name="Cheng J.F."/>
            <person name="Lucas S."/>
            <person name="Chen F."/>
            <person name="Bruce D."/>
            <person name="Goodwin L."/>
            <person name="Pitluck S."/>
            <person name="Ivanova N."/>
            <person name="Mavrommatis K."/>
            <person name="Mikhailova N."/>
            <person name="Pati A."/>
            <person name="Chen A."/>
            <person name="Palaniappan K."/>
            <person name="Goker M."/>
            <person name="Spring S."/>
            <person name="Land M."/>
            <person name="Hauser L."/>
            <person name="Chang Y.J."/>
            <person name="Jeffries C.C."/>
            <person name="Chain P."/>
            <person name="Bristow J."/>
            <person name="Eisen J.A."/>
            <person name="Markowitz V."/>
            <person name="Hugenholtz P."/>
            <person name="Kyrpides N.C."/>
            <person name="Klenk H.P."/>
            <person name="Lapidus A."/>
        </authorList>
    </citation>
    <scope>NUCLEOTIDE SEQUENCE [LARGE SCALE GENOMIC DNA]</scope>
    <source>
        <strain evidence="10">DSM 10331 / JCM 15462 / NBRC 103882 / ICP</strain>
    </source>
</reference>
<comment type="subcellular location">
    <subcellularLocation>
        <location evidence="8">Cytoplasm</location>
    </subcellularLocation>
</comment>
<dbReference type="RefSeq" id="WP_015799289.1">
    <property type="nucleotide sequence ID" value="NC_013124.1"/>
</dbReference>
<comment type="similarity">
    <text evidence="2 8">Belongs to the pantothenate synthetase family.</text>
</comment>
<sequence length="281" mass="30090">MDPLIRTVAGLREALAPARDAGAAIGLVPTMGALHEGHEALIRRARERDDVVVVSVFVNPLQFDDPTDLAAYPRTLEADVRAAVDAGADWVFAPVVEELHPSPILVSVRVGGVTERLEGAVRPGHFDGVATVVTKLFTVTAPTRAYFGEKDFQQLLVVRRLVAELHLPVEVVAVETVRDPGGLALSSRNRRLSPVGLREARRVAQILARHCASARVGDAAAAFRTRLLADLGGVDLDYVEVAEPPLLEPTRALTPASRVLAAWRVEGVRLIDNRAIGGADG</sequence>
<dbReference type="GO" id="GO:0004592">
    <property type="term" value="F:pantoate-beta-alanine ligase activity"/>
    <property type="evidence" value="ECO:0007669"/>
    <property type="project" value="UniProtKB-UniRule"/>
</dbReference>
<protein>
    <recommendedName>
        <fullName evidence="8">Pantothenate synthetase</fullName>
        <shortName evidence="8">PS</shortName>
        <ecNumber evidence="8">6.3.2.1</ecNumber>
    </recommendedName>
    <alternativeName>
        <fullName evidence="8">Pantoate--beta-alanine ligase</fullName>
    </alternativeName>
    <alternativeName>
        <fullName evidence="8">Pantoate-activating enzyme</fullName>
    </alternativeName>
</protein>
<feature type="active site" description="Proton donor" evidence="8">
    <location>
        <position position="38"/>
    </location>
</feature>
<keyword evidence="4 8" id="KW-0566">Pantothenate biosynthesis</keyword>
<keyword evidence="8" id="KW-0963">Cytoplasm</keyword>
<keyword evidence="3 8" id="KW-0436">Ligase</keyword>